<keyword evidence="2 6" id="KW-0274">FAD</keyword>
<dbReference type="HAMAP" id="MF_01685">
    <property type="entry name" value="FENR2"/>
    <property type="match status" value="1"/>
</dbReference>
<dbReference type="SUPFAM" id="SSF51905">
    <property type="entry name" value="FAD/NAD(P)-binding domain"/>
    <property type="match status" value="1"/>
</dbReference>
<comment type="subunit">
    <text evidence="6">Homodimer.</text>
</comment>
<comment type="similarity">
    <text evidence="6">Belongs to the ferredoxin--NADP reductase type 2 family.</text>
</comment>
<feature type="domain" description="FAD/NAD(P)-binding" evidence="8">
    <location>
        <begin position="23"/>
        <end position="307"/>
    </location>
</feature>
<feature type="region of interest" description="Disordered" evidence="7">
    <location>
        <begin position="329"/>
        <end position="352"/>
    </location>
</feature>
<dbReference type="Gene3D" id="3.50.50.60">
    <property type="entry name" value="FAD/NAD(P)-binding domain"/>
    <property type="match status" value="2"/>
</dbReference>
<evidence type="ECO:0000256" key="7">
    <source>
        <dbReference type="SAM" id="MobiDB-lite"/>
    </source>
</evidence>
<organism evidence="9 10">
    <name type="scientific">Streptomyces huasconensis</name>
    <dbReference type="NCBI Taxonomy" id="1854574"/>
    <lineage>
        <taxon>Bacteria</taxon>
        <taxon>Bacillati</taxon>
        <taxon>Actinomycetota</taxon>
        <taxon>Actinomycetes</taxon>
        <taxon>Kitasatosporales</taxon>
        <taxon>Streptomycetaceae</taxon>
        <taxon>Streptomyces</taxon>
    </lineage>
</organism>
<feature type="binding site" evidence="6">
    <location>
        <position position="295"/>
    </location>
    <ligand>
        <name>FAD</name>
        <dbReference type="ChEBI" id="CHEBI:57692"/>
    </ligand>
</feature>
<protein>
    <recommendedName>
        <fullName evidence="6">Ferredoxin--NADP reductase</fullName>
        <shortName evidence="6">FNR</shortName>
        <shortName evidence="6">Fd-NADP(+) reductase</shortName>
        <ecNumber evidence="6">1.18.1.2</ecNumber>
    </recommendedName>
</protein>
<evidence type="ECO:0000313" key="9">
    <source>
        <dbReference type="EMBL" id="MEW2360938.1"/>
    </source>
</evidence>
<sequence>MTPRTEATRTEDSRAGAAETSVDLAIVGAGPAGLYAAYYAGYRGLSVAVIDALDEPGGQVSALYPEKLLYDVAGHPGIKGRDLVDNLLRQAEPFDTTYLLGRTAVDLTPRGTGWALGADDGTRVLAGAVVIAAGLGRFVPRKLPCAIPYEGRGVAYHVPRLDTHAGRDVVVVGGGDSAVDWALALAPIARSVTLVHRRGTFRAHDYSVRQLFTSSVRVLTDAQVVACHGGDRLERVEVRAGEETLTLPAGALVAALGFTSGLGPVADWGLELEHRRVRVDQSMRTNLAQVYAVGDGCAYPGRVPLISVGFGEAGTAVNHAAVALRPGERLAPEHSSDTRPEAVLPVPEPVLA</sequence>
<feature type="binding site" evidence="6">
    <location>
        <position position="51"/>
    </location>
    <ligand>
        <name>FAD</name>
        <dbReference type="ChEBI" id="CHEBI:57692"/>
    </ligand>
</feature>
<gene>
    <name evidence="9" type="ORF">AB0887_03030</name>
</gene>
<feature type="binding site" evidence="6">
    <location>
        <position position="59"/>
    </location>
    <ligand>
        <name>FAD</name>
        <dbReference type="ChEBI" id="CHEBI:57692"/>
    </ligand>
</feature>
<feature type="compositionally biased region" description="Basic and acidic residues" evidence="7">
    <location>
        <begin position="329"/>
        <end position="340"/>
    </location>
</feature>
<dbReference type="PANTHER" id="PTHR48105">
    <property type="entry name" value="THIOREDOXIN REDUCTASE 1-RELATED-RELATED"/>
    <property type="match status" value="1"/>
</dbReference>
<comment type="caution">
    <text evidence="6">Lacks conserved residue(s) required for the propagation of feature annotation.</text>
</comment>
<evidence type="ECO:0000256" key="1">
    <source>
        <dbReference type="ARBA" id="ARBA00022630"/>
    </source>
</evidence>
<dbReference type="RefSeq" id="WP_359776516.1">
    <property type="nucleotide sequence ID" value="NZ_JBEYRR010000003.1"/>
</dbReference>
<feature type="binding site" evidence="6">
    <location>
        <position position="336"/>
    </location>
    <ligand>
        <name>FAD</name>
        <dbReference type="ChEBI" id="CHEBI:57692"/>
    </ligand>
</feature>
<feature type="binding site" evidence="6">
    <location>
        <position position="104"/>
    </location>
    <ligand>
        <name>FAD</name>
        <dbReference type="ChEBI" id="CHEBI:57692"/>
    </ligand>
</feature>
<comment type="caution">
    <text evidence="9">The sequence shown here is derived from an EMBL/GenBank/DDBJ whole genome shotgun (WGS) entry which is preliminary data.</text>
</comment>
<keyword evidence="10" id="KW-1185">Reference proteome</keyword>
<dbReference type="EMBL" id="JBEYRS010000001">
    <property type="protein sequence ID" value="MEW2360938.1"/>
    <property type="molecule type" value="Genomic_DNA"/>
</dbReference>
<keyword evidence="4 6" id="KW-0560">Oxidoreductase</keyword>
<evidence type="ECO:0000256" key="3">
    <source>
        <dbReference type="ARBA" id="ARBA00022857"/>
    </source>
</evidence>
<evidence type="ECO:0000256" key="2">
    <source>
        <dbReference type="ARBA" id="ARBA00022827"/>
    </source>
</evidence>
<feature type="binding site" evidence="6">
    <location>
        <position position="138"/>
    </location>
    <ligand>
        <name>FAD</name>
        <dbReference type="ChEBI" id="CHEBI:57692"/>
    </ligand>
</feature>
<evidence type="ECO:0000256" key="5">
    <source>
        <dbReference type="ARBA" id="ARBA00048132"/>
    </source>
</evidence>
<dbReference type="PRINTS" id="PR00368">
    <property type="entry name" value="FADPNR"/>
</dbReference>
<proteinExistence type="inferred from homology"/>
<accession>A0ABV3LNB6</accession>
<comment type="catalytic activity">
    <reaction evidence="6">
        <text>2 reduced [2Fe-2S]-[ferredoxin] + NADP(+) + H(+) = 2 oxidized [2Fe-2S]-[ferredoxin] + NADPH</text>
        <dbReference type="Rhea" id="RHEA:20125"/>
        <dbReference type="Rhea" id="RHEA-COMP:10000"/>
        <dbReference type="Rhea" id="RHEA-COMP:10001"/>
        <dbReference type="ChEBI" id="CHEBI:15378"/>
        <dbReference type="ChEBI" id="CHEBI:33737"/>
        <dbReference type="ChEBI" id="CHEBI:33738"/>
        <dbReference type="ChEBI" id="CHEBI:57783"/>
        <dbReference type="ChEBI" id="CHEBI:58349"/>
        <dbReference type="EC" id="1.18.1.2"/>
    </reaction>
</comment>
<dbReference type="InterPro" id="IPR050097">
    <property type="entry name" value="Ferredoxin-NADP_redctase_2"/>
</dbReference>
<evidence type="ECO:0000313" key="10">
    <source>
        <dbReference type="Proteomes" id="UP001553843"/>
    </source>
</evidence>
<name>A0ABV3LNB6_9ACTN</name>
<dbReference type="Pfam" id="PF07992">
    <property type="entry name" value="Pyr_redox_2"/>
    <property type="match status" value="1"/>
</dbReference>
<evidence type="ECO:0000256" key="6">
    <source>
        <dbReference type="HAMAP-Rule" id="MF_01685"/>
    </source>
</evidence>
<keyword evidence="3 6" id="KW-0521">NADP</keyword>
<evidence type="ECO:0000259" key="8">
    <source>
        <dbReference type="Pfam" id="PF07992"/>
    </source>
</evidence>
<dbReference type="InterPro" id="IPR022890">
    <property type="entry name" value="Fd--NADP_Rdtase_type_2"/>
</dbReference>
<reference evidence="9 10" key="1">
    <citation type="submission" date="2024-06" db="EMBL/GenBank/DDBJ databases">
        <title>The Natural Products Discovery Center: Release of the First 8490 Sequenced Strains for Exploring Actinobacteria Biosynthetic Diversity.</title>
        <authorList>
            <person name="Kalkreuter E."/>
            <person name="Kautsar S.A."/>
            <person name="Yang D."/>
            <person name="Bader C.D."/>
            <person name="Teijaro C.N."/>
            <person name="Fluegel L."/>
            <person name="Davis C.M."/>
            <person name="Simpson J.R."/>
            <person name="Lauterbach L."/>
            <person name="Steele A.D."/>
            <person name="Gui C."/>
            <person name="Meng S."/>
            <person name="Li G."/>
            <person name="Viehrig K."/>
            <person name="Ye F."/>
            <person name="Su P."/>
            <person name="Kiefer A.F."/>
            <person name="Nichols A."/>
            <person name="Cepeda A.J."/>
            <person name="Yan W."/>
            <person name="Fan B."/>
            <person name="Jiang Y."/>
            <person name="Adhikari A."/>
            <person name="Zheng C.-J."/>
            <person name="Schuster L."/>
            <person name="Cowan T.M."/>
            <person name="Smanski M.J."/>
            <person name="Chevrette M.G."/>
            <person name="De Carvalho L.P.S."/>
            <person name="Shen B."/>
        </authorList>
    </citation>
    <scope>NUCLEOTIDE SEQUENCE [LARGE SCALE GENOMIC DNA]</scope>
    <source>
        <strain evidence="9 10">NPDC047833</strain>
    </source>
</reference>
<dbReference type="PRINTS" id="PR00469">
    <property type="entry name" value="PNDRDTASEII"/>
</dbReference>
<dbReference type="EC" id="1.18.1.2" evidence="6"/>
<dbReference type="Proteomes" id="UP001553843">
    <property type="component" value="Unassembled WGS sequence"/>
</dbReference>
<dbReference type="InterPro" id="IPR036188">
    <property type="entry name" value="FAD/NAD-bd_sf"/>
</dbReference>
<comment type="catalytic activity">
    <reaction evidence="5">
        <text>[thioredoxin]-dithiol + NADP(+) = [thioredoxin]-disulfide + NADPH + H(+)</text>
        <dbReference type="Rhea" id="RHEA:20345"/>
        <dbReference type="Rhea" id="RHEA-COMP:10698"/>
        <dbReference type="Rhea" id="RHEA-COMP:10700"/>
        <dbReference type="ChEBI" id="CHEBI:15378"/>
        <dbReference type="ChEBI" id="CHEBI:29950"/>
        <dbReference type="ChEBI" id="CHEBI:50058"/>
        <dbReference type="ChEBI" id="CHEBI:57783"/>
        <dbReference type="ChEBI" id="CHEBI:58349"/>
        <dbReference type="EC" id="1.8.1.9"/>
    </reaction>
</comment>
<dbReference type="InterPro" id="IPR023753">
    <property type="entry name" value="FAD/NAD-binding_dom"/>
</dbReference>
<feature type="binding site" evidence="6">
    <location>
        <position position="64"/>
    </location>
    <ligand>
        <name>FAD</name>
        <dbReference type="ChEBI" id="CHEBI:57692"/>
    </ligand>
</feature>
<feature type="compositionally biased region" description="Low complexity" evidence="7">
    <location>
        <begin position="341"/>
        <end position="352"/>
    </location>
</feature>
<keyword evidence="1 6" id="KW-0285">Flavoprotein</keyword>
<evidence type="ECO:0000256" key="4">
    <source>
        <dbReference type="ARBA" id="ARBA00023002"/>
    </source>
</evidence>
<comment type="cofactor">
    <cofactor evidence="6">
        <name>FAD</name>
        <dbReference type="ChEBI" id="CHEBI:57692"/>
    </cofactor>
    <text evidence="6">Binds 1 FAD per subunit.</text>
</comment>